<protein>
    <recommendedName>
        <fullName evidence="2 9">DNA mismatch repair protein MutS</fullName>
    </recommendedName>
</protein>
<dbReference type="GO" id="GO:0003684">
    <property type="term" value="F:damaged DNA binding"/>
    <property type="evidence" value="ECO:0007669"/>
    <property type="project" value="UniProtKB-UniRule"/>
</dbReference>
<dbReference type="OrthoDB" id="9802448at2"/>
<dbReference type="InterPro" id="IPR007861">
    <property type="entry name" value="DNA_mismatch_repair_MutS_clamp"/>
</dbReference>
<dbReference type="FunFam" id="3.40.1170.10:FF:000001">
    <property type="entry name" value="DNA mismatch repair protein MutS"/>
    <property type="match status" value="1"/>
</dbReference>
<keyword evidence="7 9" id="KW-0234">DNA repair</keyword>
<evidence type="ECO:0000256" key="8">
    <source>
        <dbReference type="ARBA" id="ARBA00024647"/>
    </source>
</evidence>
<dbReference type="Pfam" id="PF00488">
    <property type="entry name" value="MutS_V"/>
    <property type="match status" value="1"/>
</dbReference>
<dbReference type="InterPro" id="IPR000432">
    <property type="entry name" value="DNA_mismatch_repair_MutS_C"/>
</dbReference>
<dbReference type="InterPro" id="IPR017261">
    <property type="entry name" value="DNA_mismatch_repair_MutS/MSH"/>
</dbReference>
<dbReference type="SUPFAM" id="SSF53150">
    <property type="entry name" value="DNA repair protein MutS, domain II"/>
    <property type="match status" value="1"/>
</dbReference>
<evidence type="ECO:0000256" key="7">
    <source>
        <dbReference type="ARBA" id="ARBA00023204"/>
    </source>
</evidence>
<keyword evidence="4 9" id="KW-0227">DNA damage</keyword>
<proteinExistence type="inferred from homology"/>
<dbReference type="GO" id="GO:0140664">
    <property type="term" value="F:ATP-dependent DNA damage sensor activity"/>
    <property type="evidence" value="ECO:0007669"/>
    <property type="project" value="InterPro"/>
</dbReference>
<comment type="similarity">
    <text evidence="1 9 10">Belongs to the DNA mismatch repair MutS family.</text>
</comment>
<accession>A0A0K8MJ37</accession>
<dbReference type="InterPro" id="IPR036678">
    <property type="entry name" value="MutS_con_dom_sf"/>
</dbReference>
<dbReference type="EMBL" id="DF968005">
    <property type="protein sequence ID" value="GAP00587.1"/>
    <property type="molecule type" value="Genomic_DNA"/>
</dbReference>
<keyword evidence="13" id="KW-1185">Reference proteome</keyword>
<dbReference type="InterPro" id="IPR005748">
    <property type="entry name" value="DNA_mismatch_repair_MutS"/>
</dbReference>
<dbReference type="SMART" id="SM00533">
    <property type="entry name" value="MUTSd"/>
    <property type="match status" value="1"/>
</dbReference>
<evidence type="ECO:0000256" key="1">
    <source>
        <dbReference type="ARBA" id="ARBA00006271"/>
    </source>
</evidence>
<dbReference type="NCBIfam" id="TIGR01070">
    <property type="entry name" value="mutS1"/>
    <property type="match status" value="1"/>
</dbReference>
<evidence type="ECO:0000313" key="12">
    <source>
        <dbReference type="EMBL" id="GAP00587.1"/>
    </source>
</evidence>
<dbReference type="SUPFAM" id="SSF55271">
    <property type="entry name" value="DNA repair protein MutS, domain I"/>
    <property type="match status" value="1"/>
</dbReference>
<dbReference type="InterPro" id="IPR045076">
    <property type="entry name" value="MutS"/>
</dbReference>
<evidence type="ECO:0000256" key="3">
    <source>
        <dbReference type="ARBA" id="ARBA00022741"/>
    </source>
</evidence>
<dbReference type="SUPFAM" id="SSF48334">
    <property type="entry name" value="DNA repair protein MutS, domain III"/>
    <property type="match status" value="1"/>
</dbReference>
<keyword evidence="3 9" id="KW-0547">Nucleotide-binding</keyword>
<evidence type="ECO:0000313" key="13">
    <source>
        <dbReference type="Proteomes" id="UP000253891"/>
    </source>
</evidence>
<dbReference type="GO" id="GO:0030983">
    <property type="term" value="F:mismatched DNA binding"/>
    <property type="evidence" value="ECO:0007669"/>
    <property type="project" value="InterPro"/>
</dbReference>
<dbReference type="InterPro" id="IPR007696">
    <property type="entry name" value="DNA_mismatch_repair_MutS_core"/>
</dbReference>
<reference evidence="12 13" key="1">
    <citation type="journal article" date="2015" name="BMC Genomics">
        <title>Comparative genomics of Fructobacillus spp. and Leuconostoc spp. reveals niche-specific evolution of Fructobacillus spp.</title>
        <authorList>
            <person name="Endo A."/>
            <person name="Tanizawa Y."/>
            <person name="Tanaka N."/>
            <person name="Maeno S."/>
            <person name="Kumar H."/>
            <person name="Shiwa Y."/>
            <person name="Okada S."/>
            <person name="Yoshikawa H."/>
            <person name="Dicks L."/>
            <person name="Nakagawa J."/>
            <person name="Arita M."/>
        </authorList>
    </citation>
    <scope>NUCLEOTIDE SEQUENCE [LARGE SCALE GENOMIC DNA]</scope>
    <source>
        <strain evidence="12 13">JCM 12225</strain>
    </source>
</reference>
<dbReference type="SUPFAM" id="SSF52540">
    <property type="entry name" value="P-loop containing nucleoside triphosphate hydrolases"/>
    <property type="match status" value="1"/>
</dbReference>
<dbReference type="PIRSF" id="PIRSF037677">
    <property type="entry name" value="DNA_mis_repair_Msh6"/>
    <property type="match status" value="1"/>
</dbReference>
<dbReference type="Pfam" id="PF05192">
    <property type="entry name" value="MutS_III"/>
    <property type="match status" value="1"/>
</dbReference>
<evidence type="ECO:0000256" key="2">
    <source>
        <dbReference type="ARBA" id="ARBA00021982"/>
    </source>
</evidence>
<dbReference type="Pfam" id="PF05190">
    <property type="entry name" value="MutS_IV"/>
    <property type="match status" value="1"/>
</dbReference>
<dbReference type="GO" id="GO:0006298">
    <property type="term" value="P:mismatch repair"/>
    <property type="evidence" value="ECO:0007669"/>
    <property type="project" value="UniProtKB-UniRule"/>
</dbReference>
<dbReference type="Gene3D" id="3.30.420.110">
    <property type="entry name" value="MutS, connector domain"/>
    <property type="match status" value="1"/>
</dbReference>
<dbReference type="FunFam" id="3.40.50.300:FF:000870">
    <property type="entry name" value="MutS protein homolog 4"/>
    <property type="match status" value="1"/>
</dbReference>
<dbReference type="Pfam" id="PF05188">
    <property type="entry name" value="MutS_II"/>
    <property type="match status" value="1"/>
</dbReference>
<comment type="function">
    <text evidence="8 9">This protein is involved in the repair of mismatches in DNA. It is possible that it carries out the mismatch recognition step. This protein has a weak ATPase activity.</text>
</comment>
<organism evidence="12 13">
    <name type="scientific">Fructobacillus ficulneus</name>
    <dbReference type="NCBI Taxonomy" id="157463"/>
    <lineage>
        <taxon>Bacteria</taxon>
        <taxon>Bacillati</taxon>
        <taxon>Bacillota</taxon>
        <taxon>Bacilli</taxon>
        <taxon>Lactobacillales</taxon>
        <taxon>Lactobacillaceae</taxon>
        <taxon>Fructobacillus</taxon>
    </lineage>
</organism>
<evidence type="ECO:0000256" key="6">
    <source>
        <dbReference type="ARBA" id="ARBA00023125"/>
    </source>
</evidence>
<dbReference type="Gene3D" id="3.40.50.300">
    <property type="entry name" value="P-loop containing nucleotide triphosphate hydrolases"/>
    <property type="match status" value="1"/>
</dbReference>
<dbReference type="InterPro" id="IPR016151">
    <property type="entry name" value="DNA_mismatch_repair_MutS_N"/>
</dbReference>
<evidence type="ECO:0000256" key="9">
    <source>
        <dbReference type="HAMAP-Rule" id="MF_00096"/>
    </source>
</evidence>
<dbReference type="InterPro" id="IPR007860">
    <property type="entry name" value="DNA_mmatch_repair_MutS_con_dom"/>
</dbReference>
<dbReference type="GO" id="GO:0005829">
    <property type="term" value="C:cytosol"/>
    <property type="evidence" value="ECO:0007669"/>
    <property type="project" value="TreeGrafter"/>
</dbReference>
<dbReference type="NCBIfam" id="NF003810">
    <property type="entry name" value="PRK05399.1"/>
    <property type="match status" value="1"/>
</dbReference>
<dbReference type="InterPro" id="IPR007695">
    <property type="entry name" value="DNA_mismatch_repair_MutS-lik_N"/>
</dbReference>
<keyword evidence="5 9" id="KW-0067">ATP-binding</keyword>
<feature type="domain" description="DNA mismatch repair proteins mutS family" evidence="11">
    <location>
        <begin position="694"/>
        <end position="710"/>
    </location>
</feature>
<dbReference type="HAMAP" id="MF_00096">
    <property type="entry name" value="MutS"/>
    <property type="match status" value="1"/>
</dbReference>
<sequence length="907" mass="99331">MATKEPTPMMVQYHQIKDQYPDAFVFYRMGDFYELFEEDAIQGAKILELTLTARNKNSEDPIPMAGIPHHAVSAYIDILVDAGHKVAIVEQMEDPAMAKGMVKRDVVQLITPGTKLSAKMGDGKANNFLAAVVATGARPGDVDQAAFALAYIDLSTGELKATELDEASAILDELGALEVKEVVLAKTGEWSTPQLADMLGEKGLVVSFQGPVQPSATITYLTKDLKNSAGQAVTGLLLQYLFDTQKRSLDHIMPVQTYQRQSYLVFNQVTRVNLDLVENSRTKQKAGSLFALLDETKTAMGGRLLKQWLIKPLKDLTAIQGRQDAVAAFKEDFFTRGTVQDQLKYVYDLERLAAKAALGTLNARDLIQLKRSLQAVPTLQDALTGENASPILQAAGQDLDPLHDLAALIDQAIVPEPPISVRDGDLIQPGYDDLVDSYNQALADNQDWLAAYQQQEREATGISTLKVKYNKNFGYFIEITKVNLDKLAEGRYHRKQTLTNAERFTTPELKEHEDLIFAAQTKRFDREYELFLAVRAKVKEEITRLQTLAHQLARLDVLAALADVAENRHYTKPVFRTDDLRAVTIRQGRHPVIESLLGPGEYVANDVTFAEETKIQLVTGPNMAGKSTYMRQLALIALMAQMGSFVPADEAILPIFDQIFTRIGANDDLVNGQSTFMVEMAEANLALQNATAQSLILFDELGRGTATYDGMALAQAIIEYLDQNLHTTTIFATHYHELTALADHHSAIQNVHVGAQLSDDGQLHFLHQIQPGAADRSYGIQVAGLAGLPQSLLTNAELILQSLETQGAGQVDPLTVGEDKGAKIATDQARVKGQPAQPNLDGLAQDIPLFEIASAPAPQLAVPAGPSMQPEDEAALAELDQVNLNQLTPLAALNLVAKLQEMRSNHG</sequence>
<dbReference type="PROSITE" id="PS00486">
    <property type="entry name" value="DNA_MISMATCH_REPAIR_2"/>
    <property type="match status" value="1"/>
</dbReference>
<gene>
    <name evidence="9" type="primary">mutS</name>
    <name evidence="12" type="ORF">FFIC_286060</name>
</gene>
<feature type="binding site" evidence="9">
    <location>
        <begin position="620"/>
        <end position="627"/>
    </location>
    <ligand>
        <name>ATP</name>
        <dbReference type="ChEBI" id="CHEBI:30616"/>
    </ligand>
</feature>
<name>A0A0K8MJ37_9LACO</name>
<dbReference type="STRING" id="157463.GCA_001047075_01467"/>
<evidence type="ECO:0000256" key="4">
    <source>
        <dbReference type="ARBA" id="ARBA00022763"/>
    </source>
</evidence>
<dbReference type="InterPro" id="IPR027417">
    <property type="entry name" value="P-loop_NTPase"/>
</dbReference>
<dbReference type="PANTHER" id="PTHR11361:SF34">
    <property type="entry name" value="DNA MISMATCH REPAIR PROTEIN MSH1, MITOCHONDRIAL"/>
    <property type="match status" value="1"/>
</dbReference>
<dbReference type="InterPro" id="IPR036187">
    <property type="entry name" value="DNA_mismatch_repair_MutS_sf"/>
</dbReference>
<dbReference type="Gene3D" id="3.40.1170.10">
    <property type="entry name" value="DNA repair protein MutS, domain I"/>
    <property type="match status" value="1"/>
</dbReference>
<dbReference type="SMART" id="SM00534">
    <property type="entry name" value="MUTSac"/>
    <property type="match status" value="1"/>
</dbReference>
<evidence type="ECO:0000256" key="5">
    <source>
        <dbReference type="ARBA" id="ARBA00022840"/>
    </source>
</evidence>
<dbReference type="PANTHER" id="PTHR11361">
    <property type="entry name" value="DNA MISMATCH REPAIR PROTEIN MUTS FAMILY MEMBER"/>
    <property type="match status" value="1"/>
</dbReference>
<dbReference type="GO" id="GO:0005524">
    <property type="term" value="F:ATP binding"/>
    <property type="evidence" value="ECO:0007669"/>
    <property type="project" value="UniProtKB-UniRule"/>
</dbReference>
<keyword evidence="6 9" id="KW-0238">DNA-binding</keyword>
<dbReference type="Gene3D" id="1.10.1420.10">
    <property type="match status" value="2"/>
</dbReference>
<dbReference type="FunFam" id="1.10.1420.10:FF:000001">
    <property type="entry name" value="DNA mismatch repair protein MutS"/>
    <property type="match status" value="1"/>
</dbReference>
<dbReference type="AlphaFoldDB" id="A0A0K8MJ37"/>
<evidence type="ECO:0000256" key="10">
    <source>
        <dbReference type="RuleBase" id="RU003756"/>
    </source>
</evidence>
<dbReference type="Pfam" id="PF01624">
    <property type="entry name" value="MutS_I"/>
    <property type="match status" value="1"/>
</dbReference>
<dbReference type="RefSeq" id="WP_061993870.1">
    <property type="nucleotide sequence ID" value="NZ_DF968005.1"/>
</dbReference>
<dbReference type="Proteomes" id="UP000253891">
    <property type="component" value="Unassembled WGS sequence"/>
</dbReference>
<evidence type="ECO:0000259" key="11">
    <source>
        <dbReference type="PROSITE" id="PS00486"/>
    </source>
</evidence>